<protein>
    <submittedName>
        <fullName evidence="1">TSCPD domain-containing protein</fullName>
    </submittedName>
</protein>
<dbReference type="Proteomes" id="UP000449710">
    <property type="component" value="Unassembled WGS sequence"/>
</dbReference>
<dbReference type="EMBL" id="SUMG01000004">
    <property type="protein sequence ID" value="NBG87793.1"/>
    <property type="molecule type" value="Genomic_DNA"/>
</dbReference>
<reference evidence="1 2" key="1">
    <citation type="submission" date="2019-04" db="EMBL/GenBank/DDBJ databases">
        <title>Isachenkonia alkalipeptolytica gen. nov. sp. nov. a new anaerobic, alkiliphilic organothrophic bacterium capable to reduce synthesized ferrihydrite isolated from a soda lake.</title>
        <authorList>
            <person name="Toshchakov S.V."/>
            <person name="Zavarzina D.G."/>
            <person name="Zhilina T.N."/>
            <person name="Kostrikina N.A."/>
            <person name="Kublanov I.V."/>
        </authorList>
    </citation>
    <scope>NUCLEOTIDE SEQUENCE [LARGE SCALE GENOMIC DNA]</scope>
    <source>
        <strain evidence="1 2">Z-1701</strain>
    </source>
</reference>
<accession>A0AA44BDD4</accession>
<sequence length="29" mass="3091">MRCGGKNTSCPDQLSLALENYRCSGTQSA</sequence>
<evidence type="ECO:0000313" key="2">
    <source>
        <dbReference type="Proteomes" id="UP000449710"/>
    </source>
</evidence>
<dbReference type="AlphaFoldDB" id="A0AA44BDD4"/>
<dbReference type="GO" id="GO:0071897">
    <property type="term" value="P:DNA biosynthetic process"/>
    <property type="evidence" value="ECO:0007669"/>
    <property type="project" value="UniProtKB-KW"/>
</dbReference>
<comment type="caution">
    <text evidence="1">The sequence shown here is derived from an EMBL/GenBank/DDBJ whole genome shotgun (WGS) entry which is preliminary data.</text>
</comment>
<name>A0AA44BDD4_9CLOT</name>
<gene>
    <name evidence="1" type="ORF">ISALK_04700</name>
</gene>
<organism evidence="1 2">
    <name type="scientific">Isachenkonia alkalipeptolytica</name>
    <dbReference type="NCBI Taxonomy" id="2565777"/>
    <lineage>
        <taxon>Bacteria</taxon>
        <taxon>Bacillati</taxon>
        <taxon>Bacillota</taxon>
        <taxon>Clostridia</taxon>
        <taxon>Eubacteriales</taxon>
        <taxon>Clostridiaceae</taxon>
        <taxon>Isachenkonia</taxon>
    </lineage>
</organism>
<dbReference type="GO" id="GO:0000166">
    <property type="term" value="F:nucleotide binding"/>
    <property type="evidence" value="ECO:0007669"/>
    <property type="project" value="UniProtKB-KW"/>
</dbReference>
<dbReference type="RefSeq" id="WP_160719957.1">
    <property type="nucleotide sequence ID" value="NZ_SUMG01000004.1"/>
</dbReference>
<dbReference type="GO" id="GO:0004748">
    <property type="term" value="F:ribonucleoside-diphosphate reductase activity, thioredoxin disulfide as acceptor"/>
    <property type="evidence" value="ECO:0007669"/>
    <property type="project" value="UniProtKB-EC"/>
</dbReference>
<keyword evidence="2" id="KW-1185">Reference proteome</keyword>
<proteinExistence type="predicted"/>
<evidence type="ECO:0000313" key="1">
    <source>
        <dbReference type="EMBL" id="NBG87793.1"/>
    </source>
</evidence>